<proteinExistence type="predicted"/>
<comment type="caution">
    <text evidence="3">The sequence shown here is derived from an EMBL/GenBank/DDBJ whole genome shotgun (WGS) entry which is preliminary data.</text>
</comment>
<evidence type="ECO:0000256" key="1">
    <source>
        <dbReference type="SAM" id="MobiDB-lite"/>
    </source>
</evidence>
<dbReference type="AlphaFoldDB" id="A0A100WBF5"/>
<keyword evidence="2" id="KW-0812">Transmembrane</keyword>
<reference evidence="4" key="1">
    <citation type="journal article" date="2016" name="Genome Announc.">
        <title>Draft Genome Sequences of Five Rapidly Growing Mycobacterium Species, M. thermoresistibile, M. fortuitum subsp. acetamidolyticum, M. canariasense, M. brisbanense, and M. novocastrense.</title>
        <authorList>
            <person name="Katahira K."/>
            <person name="Ogura Y."/>
            <person name="Gotoh Y."/>
            <person name="Hayashi T."/>
        </authorList>
    </citation>
    <scope>NUCLEOTIDE SEQUENCE [LARGE SCALE GENOMIC DNA]</scope>
    <source>
        <strain evidence="4">JCM15298</strain>
    </source>
</reference>
<evidence type="ECO:0000256" key="2">
    <source>
        <dbReference type="SAM" id="Phobius"/>
    </source>
</evidence>
<dbReference type="RefSeq" id="WP_062656190.1">
    <property type="nucleotide sequence ID" value="NZ_BCSY01000036.1"/>
</dbReference>
<accession>A0A100WBF5</accession>
<dbReference type="EMBL" id="BCSY01000036">
    <property type="protein sequence ID" value="GAS94948.1"/>
    <property type="molecule type" value="Genomic_DNA"/>
</dbReference>
<gene>
    <name evidence="3" type="ORF">RMCC_1914</name>
</gene>
<reference evidence="4" key="2">
    <citation type="submission" date="2016-02" db="EMBL/GenBank/DDBJ databases">
        <title>Draft genome sequence of five rapidly growing Mycobacterium species.</title>
        <authorList>
            <person name="Katahira K."/>
            <person name="Gotou Y."/>
            <person name="Iida K."/>
            <person name="Ogura Y."/>
            <person name="Hayashi T."/>
        </authorList>
    </citation>
    <scope>NUCLEOTIDE SEQUENCE [LARGE SCALE GENOMIC DNA]</scope>
    <source>
        <strain evidence="4">JCM15298</strain>
    </source>
</reference>
<organism evidence="3 4">
    <name type="scientific">Mycolicibacterium canariasense</name>
    <name type="common">Mycobacterium canariasense</name>
    <dbReference type="NCBI Taxonomy" id="228230"/>
    <lineage>
        <taxon>Bacteria</taxon>
        <taxon>Bacillati</taxon>
        <taxon>Actinomycetota</taxon>
        <taxon>Actinomycetes</taxon>
        <taxon>Mycobacteriales</taxon>
        <taxon>Mycobacteriaceae</taxon>
        <taxon>Mycolicibacterium</taxon>
    </lineage>
</organism>
<feature type="region of interest" description="Disordered" evidence="1">
    <location>
        <begin position="25"/>
        <end position="51"/>
    </location>
</feature>
<evidence type="ECO:0000313" key="3">
    <source>
        <dbReference type="EMBL" id="GAS94948.1"/>
    </source>
</evidence>
<feature type="transmembrane region" description="Helical" evidence="2">
    <location>
        <begin position="50"/>
        <end position="68"/>
    </location>
</feature>
<keyword evidence="2" id="KW-1133">Transmembrane helix</keyword>
<keyword evidence="2" id="KW-0472">Membrane</keyword>
<keyword evidence="4" id="KW-1185">Reference proteome</keyword>
<protein>
    <submittedName>
        <fullName evidence="3">Uncharacterized protein</fullName>
    </submittedName>
</protein>
<sequence length="78" mass="8489">MRVINEMSMNGSASDAATAIEELALTEPDDPQPPAPRHIPSSDDGATTPGGPIMVLLGTGVYVAVKVWRYRRRRRRQG</sequence>
<dbReference type="OrthoDB" id="4763821at2"/>
<dbReference type="Proteomes" id="UP000069443">
    <property type="component" value="Unassembled WGS sequence"/>
</dbReference>
<evidence type="ECO:0000313" key="4">
    <source>
        <dbReference type="Proteomes" id="UP000069443"/>
    </source>
</evidence>
<name>A0A100WBF5_MYCCR</name>